<dbReference type="AlphaFoldDB" id="A0A543K5X6"/>
<evidence type="ECO:0000313" key="3">
    <source>
        <dbReference type="Proteomes" id="UP000320582"/>
    </source>
</evidence>
<dbReference type="Proteomes" id="UP000320582">
    <property type="component" value="Unassembled WGS sequence"/>
</dbReference>
<feature type="transmembrane region" description="Helical" evidence="1">
    <location>
        <begin position="24"/>
        <end position="43"/>
    </location>
</feature>
<evidence type="ECO:0000313" key="2">
    <source>
        <dbReference type="EMBL" id="TQM90454.1"/>
    </source>
</evidence>
<evidence type="ECO:0000256" key="1">
    <source>
        <dbReference type="SAM" id="Phobius"/>
    </source>
</evidence>
<accession>A0A543K5X6</accession>
<reference evidence="2 3" key="1">
    <citation type="submission" date="2019-06" db="EMBL/GenBank/DDBJ databases">
        <title>Genomic Encyclopedia of Archaeal and Bacterial Type Strains, Phase II (KMG-II): from individual species to whole genera.</title>
        <authorList>
            <person name="Goeker M."/>
        </authorList>
    </citation>
    <scope>NUCLEOTIDE SEQUENCE [LARGE SCALE GENOMIC DNA]</scope>
    <source>
        <strain evidence="2 3">DSM 18423</strain>
    </source>
</reference>
<organism evidence="2 3">
    <name type="scientific">Roseinatronobacter monicus</name>
    <dbReference type="NCBI Taxonomy" id="393481"/>
    <lineage>
        <taxon>Bacteria</taxon>
        <taxon>Pseudomonadati</taxon>
        <taxon>Pseudomonadota</taxon>
        <taxon>Alphaproteobacteria</taxon>
        <taxon>Rhodobacterales</taxon>
        <taxon>Paracoccaceae</taxon>
        <taxon>Roseinatronobacter</taxon>
    </lineage>
</organism>
<gene>
    <name evidence="2" type="ORF">BD293_3840</name>
</gene>
<feature type="transmembrane region" description="Helical" evidence="1">
    <location>
        <begin position="123"/>
        <end position="147"/>
    </location>
</feature>
<dbReference type="OrthoDB" id="7704812at2"/>
<comment type="caution">
    <text evidence="2">The sequence shown here is derived from an EMBL/GenBank/DDBJ whole genome shotgun (WGS) entry which is preliminary data.</text>
</comment>
<proteinExistence type="predicted"/>
<dbReference type="EMBL" id="VFPT01000002">
    <property type="protein sequence ID" value="TQM90454.1"/>
    <property type="molecule type" value="Genomic_DNA"/>
</dbReference>
<keyword evidence="3" id="KW-1185">Reference proteome</keyword>
<feature type="transmembrane region" description="Helical" evidence="1">
    <location>
        <begin position="159"/>
        <end position="178"/>
    </location>
</feature>
<name>A0A543K5X6_9RHOB</name>
<feature type="transmembrane region" description="Helical" evidence="1">
    <location>
        <begin position="244"/>
        <end position="261"/>
    </location>
</feature>
<protein>
    <submittedName>
        <fullName evidence="2">Uncharacterized protein</fullName>
    </submittedName>
</protein>
<dbReference type="RefSeq" id="WP_142084920.1">
    <property type="nucleotide sequence ID" value="NZ_VFPT01000002.1"/>
</dbReference>
<keyword evidence="1" id="KW-0812">Transmembrane</keyword>
<keyword evidence="1" id="KW-0472">Membrane</keyword>
<feature type="transmembrane region" description="Helical" evidence="1">
    <location>
        <begin position="77"/>
        <end position="95"/>
    </location>
</feature>
<sequence length="279" mass="30367">MIPAKTGAFIFIRALGLVWQYRGFALRVCLPIYLLAFAIDIWIRLQVMGEITRGPLQWHVNDPYVGAPENGASLSQILTIWVVWLSSLITIAILWHRHVLGAHGVGPIAPLGLRHPISYLGKLAGATILGVLPVVLIFGFAVSILSVDFAQHQDDARLPVSWLFFGAAISIIAGWVIMRLSLALPEAAIGQKGSIFDSWFETRPLAGALWVAAAFESGLLTAVELLGAGAARIDVRLAYLVENLTWFVPLMVGIAILTLLYEHLYHGRSLRGTSLSGDT</sequence>
<keyword evidence="1" id="KW-1133">Transmembrane helix</keyword>